<dbReference type="Proteomes" id="UP001302316">
    <property type="component" value="Unassembled WGS sequence"/>
</dbReference>
<keyword evidence="5" id="KW-0175">Coiled coil</keyword>
<gene>
    <name evidence="9" type="primary">hrpA</name>
    <name evidence="9" type="ORF">VCB98_05795</name>
</gene>
<feature type="domain" description="Helicase C-terminal" evidence="8">
    <location>
        <begin position="271"/>
        <end position="439"/>
    </location>
</feature>
<dbReference type="InterPro" id="IPR027417">
    <property type="entry name" value="P-loop_NTPase"/>
</dbReference>
<dbReference type="SMART" id="SM00487">
    <property type="entry name" value="DEXDc"/>
    <property type="match status" value="1"/>
</dbReference>
<protein>
    <submittedName>
        <fullName evidence="9">ATP-dependent RNA helicase HrpA</fullName>
        <ecNumber evidence="9">3.6.4.13</ecNumber>
    </submittedName>
</protein>
<dbReference type="FunFam" id="3.40.50.300:FF:000575">
    <property type="entry name" value="ATP-dependent helicase hrpA"/>
    <property type="match status" value="1"/>
</dbReference>
<dbReference type="SMART" id="SM00847">
    <property type="entry name" value="HA2"/>
    <property type="match status" value="1"/>
</dbReference>
<evidence type="ECO:0000256" key="2">
    <source>
        <dbReference type="ARBA" id="ARBA00022801"/>
    </source>
</evidence>
<keyword evidence="4" id="KW-0067">ATP-binding</keyword>
<dbReference type="GO" id="GO:0016787">
    <property type="term" value="F:hydrolase activity"/>
    <property type="evidence" value="ECO:0007669"/>
    <property type="project" value="UniProtKB-KW"/>
</dbReference>
<dbReference type="Pfam" id="PF07717">
    <property type="entry name" value="OB_NTP_bind"/>
    <property type="match status" value="1"/>
</dbReference>
<reference evidence="9 10" key="1">
    <citation type="submission" date="2023-12" db="EMBL/GenBank/DDBJ databases">
        <title>Whole-genome sequencing of halo(alkali)philic microorganisms from hypersaline lakes.</title>
        <authorList>
            <person name="Sorokin D.Y."/>
            <person name="Merkel A.Y."/>
            <person name="Messina E."/>
            <person name="Yakimov M."/>
        </authorList>
    </citation>
    <scope>NUCLEOTIDE SEQUENCE [LARGE SCALE GENOMIC DNA]</scope>
    <source>
        <strain evidence="9 10">AB-CW1</strain>
    </source>
</reference>
<evidence type="ECO:0000313" key="10">
    <source>
        <dbReference type="Proteomes" id="UP001302316"/>
    </source>
</evidence>
<dbReference type="Pfam" id="PF11898">
    <property type="entry name" value="DUF3418"/>
    <property type="match status" value="1"/>
</dbReference>
<dbReference type="PROSITE" id="PS51194">
    <property type="entry name" value="HELICASE_CTER"/>
    <property type="match status" value="1"/>
</dbReference>
<dbReference type="PANTHER" id="PTHR18934">
    <property type="entry name" value="ATP-DEPENDENT RNA HELICASE"/>
    <property type="match status" value="1"/>
</dbReference>
<feature type="coiled-coil region" evidence="5">
    <location>
        <begin position="20"/>
        <end position="50"/>
    </location>
</feature>
<keyword evidence="2 9" id="KW-0378">Hydrolase</keyword>
<dbReference type="CDD" id="cd18791">
    <property type="entry name" value="SF2_C_RHA"/>
    <property type="match status" value="1"/>
</dbReference>
<dbReference type="GO" id="GO:0003723">
    <property type="term" value="F:RNA binding"/>
    <property type="evidence" value="ECO:0007669"/>
    <property type="project" value="TreeGrafter"/>
</dbReference>
<accession>A0AAP6JE80</accession>
<dbReference type="SUPFAM" id="SSF52540">
    <property type="entry name" value="P-loop containing nucleoside triphosphate hydrolases"/>
    <property type="match status" value="1"/>
</dbReference>
<organism evidence="9 10">
    <name type="scientific">Natronospira elongata</name>
    <dbReference type="NCBI Taxonomy" id="3110268"/>
    <lineage>
        <taxon>Bacteria</taxon>
        <taxon>Pseudomonadati</taxon>
        <taxon>Pseudomonadota</taxon>
        <taxon>Gammaproteobacteria</taxon>
        <taxon>Natronospirales</taxon>
        <taxon>Natronospiraceae</taxon>
        <taxon>Natronospira</taxon>
    </lineage>
</organism>
<proteinExistence type="predicted"/>
<evidence type="ECO:0000256" key="3">
    <source>
        <dbReference type="ARBA" id="ARBA00022806"/>
    </source>
</evidence>
<evidence type="ECO:0000256" key="1">
    <source>
        <dbReference type="ARBA" id="ARBA00022741"/>
    </source>
</evidence>
<dbReference type="EC" id="3.6.4.13" evidence="9"/>
<keyword evidence="10" id="KW-1185">Reference proteome</keyword>
<dbReference type="GO" id="GO:0005524">
    <property type="term" value="F:ATP binding"/>
    <property type="evidence" value="ECO:0007669"/>
    <property type="project" value="UniProtKB-KW"/>
</dbReference>
<feature type="domain" description="Helicase ATP-binding" evidence="7">
    <location>
        <begin position="80"/>
        <end position="243"/>
    </location>
</feature>
<dbReference type="InterPro" id="IPR014001">
    <property type="entry name" value="Helicase_ATP-bd"/>
</dbReference>
<dbReference type="GO" id="GO:0003724">
    <property type="term" value="F:RNA helicase activity"/>
    <property type="evidence" value="ECO:0007669"/>
    <property type="project" value="UniProtKB-EC"/>
</dbReference>
<dbReference type="InterPro" id="IPR011545">
    <property type="entry name" value="DEAD/DEAH_box_helicase_dom"/>
</dbReference>
<feature type="region of interest" description="Disordered" evidence="6">
    <location>
        <begin position="980"/>
        <end position="999"/>
    </location>
</feature>
<dbReference type="PANTHER" id="PTHR18934:SF99">
    <property type="entry name" value="ATP-DEPENDENT RNA HELICASE DHX37-RELATED"/>
    <property type="match status" value="1"/>
</dbReference>
<dbReference type="InterPro" id="IPR010222">
    <property type="entry name" value="RNA_helicase_HrpA"/>
</dbReference>
<keyword evidence="1" id="KW-0547">Nucleotide-binding</keyword>
<dbReference type="InterPro" id="IPR011709">
    <property type="entry name" value="DEAD-box_helicase_OB_fold"/>
</dbReference>
<evidence type="ECO:0000259" key="8">
    <source>
        <dbReference type="PROSITE" id="PS51194"/>
    </source>
</evidence>
<dbReference type="InterPro" id="IPR003593">
    <property type="entry name" value="AAA+_ATPase"/>
</dbReference>
<dbReference type="InterPro" id="IPR024590">
    <property type="entry name" value="HrpA_C"/>
</dbReference>
<dbReference type="PROSITE" id="PS51192">
    <property type="entry name" value="HELICASE_ATP_BIND_1"/>
    <property type="match status" value="1"/>
</dbReference>
<dbReference type="Pfam" id="PF00270">
    <property type="entry name" value="DEAD"/>
    <property type="match status" value="1"/>
</dbReference>
<dbReference type="InterPro" id="IPR048333">
    <property type="entry name" value="HA2_WH"/>
</dbReference>
<dbReference type="InterPro" id="IPR007502">
    <property type="entry name" value="Helicase-assoc_dom"/>
</dbReference>
<dbReference type="Pfam" id="PF21010">
    <property type="entry name" value="HA2_C"/>
    <property type="match status" value="1"/>
</dbReference>
<keyword evidence="3 9" id="KW-0347">Helicase</keyword>
<dbReference type="Gene3D" id="1.20.120.1080">
    <property type="match status" value="1"/>
</dbReference>
<comment type="caution">
    <text evidence="9">The sequence shown here is derived from an EMBL/GenBank/DDBJ whole genome shotgun (WGS) entry which is preliminary data.</text>
</comment>
<sequence>MREIVSAIEDRLDECMLLDRRRLSKRLSRLRRARDRATELDRIEKRLEASIARARSRASQDVRLAYPEELPVSERRDEIREAIADNQVVIVAGETGSGKTTQLPKLCLELGLGVRGSIAHTQPRRVAARSTAARIAEETGTELGGLVGYRVRFADRVSERTRVKLLTDGMLLAETQSDRDLLAYDAIIIDEAHERSLNIDFLLGYLRRLMARRPDLKIIITSATLDTERFSRHFADAPVISVSGRTYPVEMRYRPLEDPDSDSEDLSLVQGIARGLSELWREGPGDVLVFLPGEREIRDAAEYLRRQQFRNVEILPLYGRLSSKDQDRVFRPDGRSRRVVLATNVAETSLTVPGIRYVIDSGLVRLSRYSYKSKVQRLPIEGVSQASANQRAGRCGRLGPGICVRLYSEADFESRPEFTEPEIQRSNLASVILQMRLLKLGDPDDFPFVDPPEAGLIRDGFRLLEELKALDANRRLTEDGRKMARLPVDPRQGRMLLEAAQLGSLSEVLVIVAALSIQDPRERPSNAREAADEAHAVDADPKSDFLALLNLWRRYRRETGQLSRNQRRKWARRQFLAPMRMEEWGDLLRQLRLALRDMGLRGNEQAAEYPEIHRALLAGLLTQVGRKGEGHAYEGPRGQAFWVFPGSALFQKAPKWIMAAELVQTSRLFARTVAGVEPAWIEQAAAHIVKREYFEPHWQARKGRVGGFERVSLFGLDLVGRRRINFGRVRPAEAREVFIREGLVPGELPSEPAFLKHNLALVEEVQELEAKRRRRDLLRDEQDLAAFYSQRLPEDVHDWSALRAWLKREGQSADATLRMRRSDVMTREVDNLEDAFPDHVRIQGIPVSVEYHFDPGGERDGATLVLPLALINQLDQAELDWMIPGWREERATALIRSLPKTLRKQFVPAPDFAAAGLGGMEPGEAMTQALARQLKRVTGVDIQPDDWREEQLPDHLRMGIRLVDGDGRIIEESEGLEALRDRHGHRASESFGEQGSREWPARSTREWDFGDMPEQVEVERHGVRLNVYPALRDEESEASLVLHDDRAVAEAMSRAGVRRLAMFRLKQQADAIRGLGGMNRLALRFRKLGTEQELREAVARLAFDEAVLGEVELPRQSEDFEQLCRRGAPKVIAAGERWQAILGEVLEKHADIRRQLGGKLNPVLLKAGRELGEQLDFLLFPGFLAQVPPEQLAEYPRYLEAIHRRLDKLQQGNPRDPRLAAEIRPWWERLRQRVEEPGQLQGRPALARYRWLIEEYRVSLFAQELGTREPVSPKRLQAAWDEVENARG</sequence>
<evidence type="ECO:0000256" key="4">
    <source>
        <dbReference type="ARBA" id="ARBA00022840"/>
    </source>
</evidence>
<evidence type="ECO:0000259" key="7">
    <source>
        <dbReference type="PROSITE" id="PS51192"/>
    </source>
</evidence>
<dbReference type="NCBIfam" id="TIGR01967">
    <property type="entry name" value="DEAH_box_HrpA"/>
    <property type="match status" value="1"/>
</dbReference>
<dbReference type="Pfam" id="PF04408">
    <property type="entry name" value="WHD_HA2"/>
    <property type="match status" value="1"/>
</dbReference>
<dbReference type="InterPro" id="IPR001650">
    <property type="entry name" value="Helicase_C-like"/>
</dbReference>
<name>A0AAP6JE80_9GAMM</name>
<dbReference type="Gene3D" id="3.40.50.300">
    <property type="entry name" value="P-loop containing nucleotide triphosphate hydrolases"/>
    <property type="match status" value="2"/>
</dbReference>
<dbReference type="EMBL" id="JAYGII010000008">
    <property type="protein sequence ID" value="MEA5445325.1"/>
    <property type="molecule type" value="Genomic_DNA"/>
</dbReference>
<evidence type="ECO:0000313" key="9">
    <source>
        <dbReference type="EMBL" id="MEA5445325.1"/>
    </source>
</evidence>
<dbReference type="SMART" id="SM00490">
    <property type="entry name" value="HELICc"/>
    <property type="match status" value="1"/>
</dbReference>
<dbReference type="RefSeq" id="WP_346050954.1">
    <property type="nucleotide sequence ID" value="NZ_JAYGII010000008.1"/>
</dbReference>
<dbReference type="FunFam" id="1.20.120.1080:FF:000005">
    <property type="entry name" value="ATP-dependent helicase HrpA"/>
    <property type="match status" value="1"/>
</dbReference>
<evidence type="ECO:0000256" key="6">
    <source>
        <dbReference type="SAM" id="MobiDB-lite"/>
    </source>
</evidence>
<dbReference type="SMART" id="SM00382">
    <property type="entry name" value="AAA"/>
    <property type="match status" value="1"/>
</dbReference>
<evidence type="ECO:0000256" key="5">
    <source>
        <dbReference type="SAM" id="Coils"/>
    </source>
</evidence>
<dbReference type="Pfam" id="PF00271">
    <property type="entry name" value="Helicase_C"/>
    <property type="match status" value="1"/>
</dbReference>